<evidence type="ECO:0000256" key="1">
    <source>
        <dbReference type="ARBA" id="ARBA00004651"/>
    </source>
</evidence>
<dbReference type="AlphaFoldDB" id="L0H0Y5"/>
<evidence type="ECO:0000256" key="4">
    <source>
        <dbReference type="ARBA" id="ARBA00022692"/>
    </source>
</evidence>
<evidence type="ECO:0000256" key="2">
    <source>
        <dbReference type="ARBA" id="ARBA00005236"/>
    </source>
</evidence>
<dbReference type="PANTHER" id="PTHR30489">
    <property type="entry name" value="LIPOPROTEIN-RELEASING SYSTEM TRANSMEMBRANE PROTEIN LOLE"/>
    <property type="match status" value="1"/>
</dbReference>
<keyword evidence="3" id="KW-1003">Cell membrane</keyword>
<evidence type="ECO:0000313" key="10">
    <source>
        <dbReference type="EMBL" id="AGA91244.1"/>
    </source>
</evidence>
<keyword evidence="4 7" id="KW-0812">Transmembrane</keyword>
<accession>L0H0Y5</accession>
<evidence type="ECO:0000313" key="11">
    <source>
        <dbReference type="Proteomes" id="UP000010816"/>
    </source>
</evidence>
<gene>
    <name evidence="10" type="ORF">Thimo_2520</name>
</gene>
<keyword evidence="6 7" id="KW-0472">Membrane</keyword>
<protein>
    <submittedName>
        <fullName evidence="10">ABC-type transport system, involved in lipoprotein release, permease component</fullName>
    </submittedName>
</protein>
<dbReference type="Pfam" id="PF12704">
    <property type="entry name" value="MacB_PCD"/>
    <property type="match status" value="1"/>
</dbReference>
<dbReference type="InterPro" id="IPR051447">
    <property type="entry name" value="Lipoprotein-release_system"/>
</dbReference>
<dbReference type="Pfam" id="PF02687">
    <property type="entry name" value="FtsX"/>
    <property type="match status" value="1"/>
</dbReference>
<keyword evidence="11" id="KW-1185">Reference proteome</keyword>
<keyword evidence="5 7" id="KW-1133">Transmembrane helix</keyword>
<dbReference type="RefSeq" id="WP_015281377.1">
    <property type="nucleotide sequence ID" value="NC_019940.1"/>
</dbReference>
<dbReference type="EMBL" id="CP003051">
    <property type="protein sequence ID" value="AGA91244.1"/>
    <property type="molecule type" value="Genomic_DNA"/>
</dbReference>
<dbReference type="GO" id="GO:0044874">
    <property type="term" value="P:lipoprotein localization to outer membrane"/>
    <property type="evidence" value="ECO:0007669"/>
    <property type="project" value="TreeGrafter"/>
</dbReference>
<dbReference type="eggNOG" id="COG4591">
    <property type="taxonomic scope" value="Bacteria"/>
</dbReference>
<evidence type="ECO:0000256" key="7">
    <source>
        <dbReference type="SAM" id="Phobius"/>
    </source>
</evidence>
<dbReference type="Proteomes" id="UP000010816">
    <property type="component" value="Chromosome"/>
</dbReference>
<dbReference type="STRING" id="765912.Thimo_2520"/>
<evidence type="ECO:0000256" key="5">
    <source>
        <dbReference type="ARBA" id="ARBA00022989"/>
    </source>
</evidence>
<feature type="transmembrane region" description="Helical" evidence="7">
    <location>
        <begin position="315"/>
        <end position="334"/>
    </location>
</feature>
<name>L0H0Y5_9GAMM</name>
<feature type="transmembrane region" description="Helical" evidence="7">
    <location>
        <begin position="24"/>
        <end position="44"/>
    </location>
</feature>
<dbReference type="InterPro" id="IPR025857">
    <property type="entry name" value="MacB_PCD"/>
</dbReference>
<feature type="transmembrane region" description="Helical" evidence="7">
    <location>
        <begin position="371"/>
        <end position="392"/>
    </location>
</feature>
<organism evidence="10 11">
    <name type="scientific">Thioflavicoccus mobilis 8321</name>
    <dbReference type="NCBI Taxonomy" id="765912"/>
    <lineage>
        <taxon>Bacteria</taxon>
        <taxon>Pseudomonadati</taxon>
        <taxon>Pseudomonadota</taxon>
        <taxon>Gammaproteobacteria</taxon>
        <taxon>Chromatiales</taxon>
        <taxon>Chromatiaceae</taxon>
        <taxon>Thioflavicoccus</taxon>
    </lineage>
</organism>
<evidence type="ECO:0000256" key="3">
    <source>
        <dbReference type="ARBA" id="ARBA00022475"/>
    </source>
</evidence>
<comment type="subcellular location">
    <subcellularLocation>
        <location evidence="1">Cell membrane</location>
        <topology evidence="1">Multi-pass membrane protein</topology>
    </subcellularLocation>
</comment>
<dbReference type="GO" id="GO:0098797">
    <property type="term" value="C:plasma membrane protein complex"/>
    <property type="evidence" value="ECO:0007669"/>
    <property type="project" value="TreeGrafter"/>
</dbReference>
<dbReference type="HOGENOM" id="CLU_000604_8_6_6"/>
<dbReference type="InterPro" id="IPR003838">
    <property type="entry name" value="ABC3_permease_C"/>
</dbReference>
<feature type="domain" description="MacB-like periplasmic core" evidence="9">
    <location>
        <begin position="23"/>
        <end position="243"/>
    </location>
</feature>
<dbReference type="OrthoDB" id="9784014at2"/>
<reference evidence="10 11" key="1">
    <citation type="submission" date="2011-09" db="EMBL/GenBank/DDBJ databases">
        <title>Complete sequence of chromosome of Thioflavicoccus mobilis 8321.</title>
        <authorList>
            <consortium name="US DOE Joint Genome Institute"/>
            <person name="Lucas S."/>
            <person name="Han J."/>
            <person name="Lapidus A."/>
            <person name="Cheng J.-F."/>
            <person name="Goodwin L."/>
            <person name="Pitluck S."/>
            <person name="Peters L."/>
            <person name="Ovchinnikova G."/>
            <person name="Lu M."/>
            <person name="Detter J.C."/>
            <person name="Han C."/>
            <person name="Tapia R."/>
            <person name="Land M."/>
            <person name="Hauser L."/>
            <person name="Kyrpides N."/>
            <person name="Ivanova N."/>
            <person name="Pagani I."/>
            <person name="Vogl K."/>
            <person name="Liu Z."/>
            <person name="Imhoff J."/>
            <person name="Thiel V."/>
            <person name="Frigaard N.-U."/>
            <person name="Bryant D."/>
            <person name="Woyke T."/>
        </authorList>
    </citation>
    <scope>NUCLEOTIDE SEQUENCE [LARGE SCALE GENOMIC DNA]</scope>
    <source>
        <strain evidence="10 11">8321</strain>
    </source>
</reference>
<dbReference type="PANTHER" id="PTHR30489:SF0">
    <property type="entry name" value="LIPOPROTEIN-RELEASING SYSTEM TRANSMEMBRANE PROTEIN LOLE"/>
    <property type="match status" value="1"/>
</dbReference>
<keyword evidence="10" id="KW-0449">Lipoprotein</keyword>
<proteinExistence type="inferred from homology"/>
<feature type="transmembrane region" description="Helical" evidence="7">
    <location>
        <begin position="272"/>
        <end position="295"/>
    </location>
</feature>
<evidence type="ECO:0000259" key="8">
    <source>
        <dbReference type="Pfam" id="PF02687"/>
    </source>
</evidence>
<feature type="domain" description="ABC3 transporter permease C-terminal" evidence="8">
    <location>
        <begin position="276"/>
        <end position="403"/>
    </location>
</feature>
<dbReference type="KEGG" id="tmb:Thimo_2520"/>
<sequence>MIGTFELTLRLAWRNLWRNRRRTLIMLAAAVLGVWAMVFMTALMRGMVDDMVEDGIRALPGHVQIHHPDYQDDPSVANSVAPPDGALRRALDGPPVEAWTARVRVPAVISSERGMRGVTLVGVEPAGERRLSFVADSVDQGRFIDSAADDGLVVGHELLARLETGLGKRVVVMSQDTAGKVADRGFRVVGVFHAPLASQEERFVFTGRGVVQGLLGLGEQVSEVAIRGPDYRNVEPIRSRIEHAASAGLAVQSWDELDPYLGSMLSMMDGFVVVWILVVFLALAFGLVNTLVMAVFERIREIGLMLALGMAPRHILAQIVLESALLLALALALGDGLAWASVEPIKGGIDLAIVGEGMEMWGAGAVLRPALLWQDVVLANGIVLALGLVASLSPAWRASRYEPVAAITKV</sequence>
<comment type="similarity">
    <text evidence="2">Belongs to the ABC-4 integral membrane protein family. LolC/E subfamily.</text>
</comment>
<evidence type="ECO:0000259" key="9">
    <source>
        <dbReference type="Pfam" id="PF12704"/>
    </source>
</evidence>
<evidence type="ECO:0000256" key="6">
    <source>
        <dbReference type="ARBA" id="ARBA00023136"/>
    </source>
</evidence>